<feature type="compositionally biased region" description="Polar residues" evidence="1">
    <location>
        <begin position="49"/>
        <end position="64"/>
    </location>
</feature>
<evidence type="ECO:0000313" key="2">
    <source>
        <dbReference type="EMBL" id="KAJ8981201.1"/>
    </source>
</evidence>
<name>A0ABQ9JSD9_9CUCU</name>
<feature type="region of interest" description="Disordered" evidence="1">
    <location>
        <begin position="26"/>
        <end position="69"/>
    </location>
</feature>
<gene>
    <name evidence="2" type="ORF">NQ317_014845</name>
</gene>
<dbReference type="EMBL" id="JAPWTJ010000198">
    <property type="protein sequence ID" value="KAJ8981201.1"/>
    <property type="molecule type" value="Genomic_DNA"/>
</dbReference>
<evidence type="ECO:0000256" key="1">
    <source>
        <dbReference type="SAM" id="MobiDB-lite"/>
    </source>
</evidence>
<comment type="caution">
    <text evidence="2">The sequence shown here is derived from an EMBL/GenBank/DDBJ whole genome shotgun (WGS) entry which is preliminary data.</text>
</comment>
<dbReference type="Proteomes" id="UP001162164">
    <property type="component" value="Unassembled WGS sequence"/>
</dbReference>
<accession>A0ABQ9JSD9</accession>
<evidence type="ECO:0000313" key="3">
    <source>
        <dbReference type="Proteomes" id="UP001162164"/>
    </source>
</evidence>
<sequence>MGQTMLYTMVKVPLISAQESAVIPTRVGPSRAAQTTTIDLPSPDDSCSDGASTVAPQTDSLGSRRSSRAADMGGVCWTYDLLPSSDPSPSQAAAPKARVNFHPDMYDRRPSRTFLIPKRNRSMSAWSDISRSSWRLDDR</sequence>
<protein>
    <submittedName>
        <fullName evidence="2">Uncharacterized protein</fullName>
    </submittedName>
</protein>
<organism evidence="2 3">
    <name type="scientific">Molorchus minor</name>
    <dbReference type="NCBI Taxonomy" id="1323400"/>
    <lineage>
        <taxon>Eukaryota</taxon>
        <taxon>Metazoa</taxon>
        <taxon>Ecdysozoa</taxon>
        <taxon>Arthropoda</taxon>
        <taxon>Hexapoda</taxon>
        <taxon>Insecta</taxon>
        <taxon>Pterygota</taxon>
        <taxon>Neoptera</taxon>
        <taxon>Endopterygota</taxon>
        <taxon>Coleoptera</taxon>
        <taxon>Polyphaga</taxon>
        <taxon>Cucujiformia</taxon>
        <taxon>Chrysomeloidea</taxon>
        <taxon>Cerambycidae</taxon>
        <taxon>Lamiinae</taxon>
        <taxon>Monochamini</taxon>
        <taxon>Molorchus</taxon>
    </lineage>
</organism>
<proteinExistence type="predicted"/>
<reference evidence="2" key="1">
    <citation type="journal article" date="2023" name="Insect Mol. Biol.">
        <title>Genome sequencing provides insights into the evolution of gene families encoding plant cell wall-degrading enzymes in longhorned beetles.</title>
        <authorList>
            <person name="Shin N.R."/>
            <person name="Okamura Y."/>
            <person name="Kirsch R."/>
            <person name="Pauchet Y."/>
        </authorList>
    </citation>
    <scope>NUCLEOTIDE SEQUENCE</scope>
    <source>
        <strain evidence="2">MMC_N1</strain>
    </source>
</reference>
<keyword evidence="3" id="KW-1185">Reference proteome</keyword>